<evidence type="ECO:0000256" key="5">
    <source>
        <dbReference type="ARBA" id="ARBA00022989"/>
    </source>
</evidence>
<feature type="transmembrane region" description="Helical" evidence="7">
    <location>
        <begin position="233"/>
        <end position="259"/>
    </location>
</feature>
<feature type="transmembrane region" description="Helical" evidence="7">
    <location>
        <begin position="132"/>
        <end position="155"/>
    </location>
</feature>
<feature type="transmembrane region" description="Helical" evidence="7">
    <location>
        <begin position="279"/>
        <end position="305"/>
    </location>
</feature>
<evidence type="ECO:0000256" key="7">
    <source>
        <dbReference type="RuleBase" id="RU363032"/>
    </source>
</evidence>
<evidence type="ECO:0000256" key="8">
    <source>
        <dbReference type="SAM" id="SignalP"/>
    </source>
</evidence>
<feature type="transmembrane region" description="Helical" evidence="7">
    <location>
        <begin position="175"/>
        <end position="198"/>
    </location>
</feature>
<dbReference type="EMBL" id="WEGH01000001">
    <property type="protein sequence ID" value="MQY02688.1"/>
    <property type="molecule type" value="Genomic_DNA"/>
</dbReference>
<dbReference type="PROSITE" id="PS51257">
    <property type="entry name" value="PROKAR_LIPOPROTEIN"/>
    <property type="match status" value="1"/>
</dbReference>
<feature type="domain" description="ABC transmembrane type-1" evidence="9">
    <location>
        <begin position="93"/>
        <end position="298"/>
    </location>
</feature>
<organism evidence="10 11">
    <name type="scientific">Actinomadura macrotermitis</name>
    <dbReference type="NCBI Taxonomy" id="2585200"/>
    <lineage>
        <taxon>Bacteria</taxon>
        <taxon>Bacillati</taxon>
        <taxon>Actinomycetota</taxon>
        <taxon>Actinomycetes</taxon>
        <taxon>Streptosporangiales</taxon>
        <taxon>Thermomonosporaceae</taxon>
        <taxon>Actinomadura</taxon>
    </lineage>
</organism>
<keyword evidence="6 7" id="KW-0472">Membrane</keyword>
<gene>
    <name evidence="10" type="primary">gsiC_2</name>
    <name evidence="10" type="ORF">ACRB68_07210</name>
</gene>
<keyword evidence="11" id="KW-1185">Reference proteome</keyword>
<keyword evidence="2 7" id="KW-0813">Transport</keyword>
<evidence type="ECO:0000259" key="9">
    <source>
        <dbReference type="PROSITE" id="PS50928"/>
    </source>
</evidence>
<dbReference type="AlphaFoldDB" id="A0A7K0BNC5"/>
<dbReference type="CDD" id="cd06261">
    <property type="entry name" value="TM_PBP2"/>
    <property type="match status" value="1"/>
</dbReference>
<sequence length="312" mass="32320">MILLRRTAVLAASLAAASAAVFAACAVLPGDTATVLLGDHADPASVAALRHRLGTDRPLTAQYAGWAGALLRGDLGVSPVSRLPVAAQIGDRLEVTLSLALLGTLAAVALAVPLGVLAAAHHRRPLGAAASVLGQAGMAVPAFAAGILLAYVFAVRLRVLPAGGYVPFLADPGEWLRHLVLPALALGLVQGSVLSRYVRSAVLEVMREDFVRTVRAAGSTWWGALWRHGLRNAAVPVVTVLGLQIASVLAGAIVIESVFTLPGLGQLLLRAVAGRDLILVQGTVMVLVAAVLVVNYLTDLLYLLLDPRLRTS</sequence>
<evidence type="ECO:0000256" key="1">
    <source>
        <dbReference type="ARBA" id="ARBA00004651"/>
    </source>
</evidence>
<comment type="subcellular location">
    <subcellularLocation>
        <location evidence="1 7">Cell membrane</location>
        <topology evidence="1 7">Multi-pass membrane protein</topology>
    </subcellularLocation>
</comment>
<dbReference type="InterPro" id="IPR035906">
    <property type="entry name" value="MetI-like_sf"/>
</dbReference>
<dbReference type="Pfam" id="PF19300">
    <property type="entry name" value="BPD_transp_1_N"/>
    <property type="match status" value="1"/>
</dbReference>
<keyword evidence="8" id="KW-0732">Signal</keyword>
<accession>A0A7K0BNC5</accession>
<keyword evidence="4 7" id="KW-0812">Transmembrane</keyword>
<proteinExistence type="inferred from homology"/>
<dbReference type="PANTHER" id="PTHR43163">
    <property type="entry name" value="DIPEPTIDE TRANSPORT SYSTEM PERMEASE PROTEIN DPPB-RELATED"/>
    <property type="match status" value="1"/>
</dbReference>
<feature type="transmembrane region" description="Helical" evidence="7">
    <location>
        <begin position="99"/>
        <end position="120"/>
    </location>
</feature>
<protein>
    <submittedName>
        <fullName evidence="10">Glutathione transport system permease protein GsiC</fullName>
    </submittedName>
</protein>
<dbReference type="OrthoDB" id="9778910at2"/>
<dbReference type="PANTHER" id="PTHR43163:SF6">
    <property type="entry name" value="DIPEPTIDE TRANSPORT SYSTEM PERMEASE PROTEIN DPPB-RELATED"/>
    <property type="match status" value="1"/>
</dbReference>
<reference evidence="10 11" key="1">
    <citation type="submission" date="2019-10" db="EMBL/GenBank/DDBJ databases">
        <title>Actinomadura rubteroloni sp. nov. and Actinomadura macrotermitis sp. nov., isolated from the gut of fungus growing-termite Macrotermes natalensis.</title>
        <authorList>
            <person name="Benndorf R."/>
            <person name="Martin K."/>
            <person name="Kuefner M."/>
            <person name="De Beer W."/>
            <person name="Kaster A.-K."/>
            <person name="Vollmers J."/>
            <person name="Poulsen M."/>
            <person name="Beemelmanns C."/>
        </authorList>
    </citation>
    <scope>NUCLEOTIDE SEQUENCE [LARGE SCALE GENOMIC DNA]</scope>
    <source>
        <strain evidence="10 11">RB68</strain>
    </source>
</reference>
<dbReference type="InterPro" id="IPR045621">
    <property type="entry name" value="BPD_transp_1_N"/>
</dbReference>
<evidence type="ECO:0000256" key="6">
    <source>
        <dbReference type="ARBA" id="ARBA00023136"/>
    </source>
</evidence>
<dbReference type="PROSITE" id="PS50928">
    <property type="entry name" value="ABC_TM1"/>
    <property type="match status" value="1"/>
</dbReference>
<evidence type="ECO:0000256" key="4">
    <source>
        <dbReference type="ARBA" id="ARBA00022692"/>
    </source>
</evidence>
<evidence type="ECO:0000256" key="2">
    <source>
        <dbReference type="ARBA" id="ARBA00022448"/>
    </source>
</evidence>
<evidence type="ECO:0000313" key="10">
    <source>
        <dbReference type="EMBL" id="MQY02688.1"/>
    </source>
</evidence>
<keyword evidence="5 7" id="KW-1133">Transmembrane helix</keyword>
<dbReference type="Proteomes" id="UP000487268">
    <property type="component" value="Unassembled WGS sequence"/>
</dbReference>
<feature type="chain" id="PRO_5029690985" evidence="8">
    <location>
        <begin position="24"/>
        <end position="312"/>
    </location>
</feature>
<dbReference type="Gene3D" id="1.10.3720.10">
    <property type="entry name" value="MetI-like"/>
    <property type="match status" value="1"/>
</dbReference>
<dbReference type="GO" id="GO:0005886">
    <property type="term" value="C:plasma membrane"/>
    <property type="evidence" value="ECO:0007669"/>
    <property type="project" value="UniProtKB-SubCell"/>
</dbReference>
<comment type="caution">
    <text evidence="10">The sequence shown here is derived from an EMBL/GenBank/DDBJ whole genome shotgun (WGS) entry which is preliminary data.</text>
</comment>
<keyword evidence="3" id="KW-1003">Cell membrane</keyword>
<dbReference type="GO" id="GO:0071916">
    <property type="term" value="F:dipeptide transmembrane transporter activity"/>
    <property type="evidence" value="ECO:0007669"/>
    <property type="project" value="TreeGrafter"/>
</dbReference>
<name>A0A7K0BNC5_9ACTN</name>
<comment type="similarity">
    <text evidence="7">Belongs to the binding-protein-dependent transport system permease family.</text>
</comment>
<evidence type="ECO:0000313" key="11">
    <source>
        <dbReference type="Proteomes" id="UP000487268"/>
    </source>
</evidence>
<dbReference type="SUPFAM" id="SSF161098">
    <property type="entry name" value="MetI-like"/>
    <property type="match status" value="1"/>
</dbReference>
<dbReference type="RefSeq" id="WP_153530812.1">
    <property type="nucleotide sequence ID" value="NZ_WEGH01000001.1"/>
</dbReference>
<dbReference type="InterPro" id="IPR000515">
    <property type="entry name" value="MetI-like"/>
</dbReference>
<dbReference type="Pfam" id="PF00528">
    <property type="entry name" value="BPD_transp_1"/>
    <property type="match status" value="1"/>
</dbReference>
<feature type="signal peptide" evidence="8">
    <location>
        <begin position="1"/>
        <end position="23"/>
    </location>
</feature>
<evidence type="ECO:0000256" key="3">
    <source>
        <dbReference type="ARBA" id="ARBA00022475"/>
    </source>
</evidence>